<proteinExistence type="predicted"/>
<feature type="region of interest" description="Disordered" evidence="1">
    <location>
        <begin position="456"/>
        <end position="510"/>
    </location>
</feature>
<organism evidence="2 3">
    <name type="scientific">Brucella tritici</name>
    <dbReference type="NCBI Taxonomy" id="94626"/>
    <lineage>
        <taxon>Bacteria</taxon>
        <taxon>Pseudomonadati</taxon>
        <taxon>Pseudomonadota</taxon>
        <taxon>Alphaproteobacteria</taxon>
        <taxon>Hyphomicrobiales</taxon>
        <taxon>Brucellaceae</taxon>
        <taxon>Brucella/Ochrobactrum group</taxon>
        <taxon>Brucella</taxon>
    </lineage>
</organism>
<keyword evidence="3" id="KW-1185">Reference proteome</keyword>
<feature type="compositionally biased region" description="Acidic residues" evidence="1">
    <location>
        <begin position="499"/>
        <end position="510"/>
    </location>
</feature>
<feature type="compositionally biased region" description="Basic and acidic residues" evidence="1">
    <location>
        <begin position="456"/>
        <end position="470"/>
    </location>
</feature>
<evidence type="ECO:0000313" key="2">
    <source>
        <dbReference type="EMBL" id="KAB2666535.1"/>
    </source>
</evidence>
<reference evidence="2 3" key="1">
    <citation type="submission" date="2019-09" db="EMBL/GenBank/DDBJ databases">
        <title>Taxonomic organization of the family Brucellaceae based on a phylogenomic approach.</title>
        <authorList>
            <person name="Leclercq S."/>
            <person name="Cloeckaert A."/>
            <person name="Zygmunt M.S."/>
        </authorList>
    </citation>
    <scope>NUCLEOTIDE SEQUENCE [LARGE SCALE GENOMIC DNA]</scope>
    <source>
        <strain evidence="2 3">LMG 18957</strain>
    </source>
</reference>
<dbReference type="GO" id="GO:0005198">
    <property type="term" value="F:structural molecule activity"/>
    <property type="evidence" value="ECO:0007669"/>
    <property type="project" value="InterPro"/>
</dbReference>
<evidence type="ECO:0000313" key="3">
    <source>
        <dbReference type="Proteomes" id="UP000430843"/>
    </source>
</evidence>
<evidence type="ECO:0000256" key="1">
    <source>
        <dbReference type="SAM" id="MobiDB-lite"/>
    </source>
</evidence>
<gene>
    <name evidence="2" type="ORF">F9K91_04950</name>
</gene>
<dbReference type="EMBL" id="WBWA01000003">
    <property type="protein sequence ID" value="KAB2666535.1"/>
    <property type="molecule type" value="Genomic_DNA"/>
</dbReference>
<feature type="compositionally biased region" description="Basic and acidic residues" evidence="1">
    <location>
        <begin position="489"/>
        <end position="498"/>
    </location>
</feature>
<dbReference type="Pfam" id="PF05136">
    <property type="entry name" value="Phage_portal_2"/>
    <property type="match status" value="1"/>
</dbReference>
<dbReference type="NCBIfam" id="TIGR01539">
    <property type="entry name" value="portal_lambda"/>
    <property type="match status" value="1"/>
</dbReference>
<dbReference type="RefSeq" id="WP_151677317.1">
    <property type="nucleotide sequence ID" value="NZ_WBWA01000003.1"/>
</dbReference>
<dbReference type="AlphaFoldDB" id="A0A833CND0"/>
<name>A0A833CND0_9HYPH</name>
<protein>
    <submittedName>
        <fullName evidence="2">Phage portal protein</fullName>
    </submittedName>
</protein>
<dbReference type="Proteomes" id="UP000430843">
    <property type="component" value="Unassembled WGS sequence"/>
</dbReference>
<comment type="caution">
    <text evidence="2">The sequence shown here is derived from an EMBL/GenBank/DDBJ whole genome shotgun (WGS) entry which is preliminary data.</text>
</comment>
<accession>A0A833CND0</accession>
<dbReference type="InterPro" id="IPR006429">
    <property type="entry name" value="Phage_lambda_portal"/>
</dbReference>
<dbReference type="GO" id="GO:0019068">
    <property type="term" value="P:virion assembly"/>
    <property type="evidence" value="ECO:0007669"/>
    <property type="project" value="InterPro"/>
</dbReference>
<sequence>MSFLQKTLNVFRLGGSSNPSFEAAGRGRRLRGFNPPRRHVNAAIQQAGTTLTSRARWLYQNDGYAGNAIDEWASAAVGDGIKPRPRIKNKKLKRFLVDLFYRWSEEADIDGLHDYYGIQEMVAREVFLCGEVFVRIHARHPDDMWTVPFQLQVMPAEMLDLSYDMPLTGGRYIRAGIEFDSNGRRLAYHFWRYHPDDAVPIGFTGNLRERVRVPAEEVIHVLEAREGGQIRGVPRVARILVKIFKMEFYDDAELERKGTTALFAGFTKGRGEPPLDLDDDDEDDTAIAPMTPGAIIDLGDDRDITFSQPADVGGSYEPFQYRSILKISAGLGVPYSYVSGDMTKGNFSNVRTDIVRFRRRVGQWTNNTLNFQLCREVWKQFVDRAYMAGLVELPNYDNDPTLYWSAEHLPPRQEWIDPRVDVMAEKESIKAGLKSRTQAVAERGYDREDIDEELAEERAAARGKGLRFDTDAPEPGSESGWGSATALLPEERQDRPEEREDNEEEEQENA</sequence>